<dbReference type="InterPro" id="IPR000873">
    <property type="entry name" value="AMP-dep_synth/lig_dom"/>
</dbReference>
<evidence type="ECO:0000259" key="3">
    <source>
        <dbReference type="Pfam" id="PF00501"/>
    </source>
</evidence>
<dbReference type="InterPro" id="IPR042099">
    <property type="entry name" value="ANL_N_sf"/>
</dbReference>
<proteinExistence type="inferred from homology"/>
<dbReference type="GO" id="GO:0016874">
    <property type="term" value="F:ligase activity"/>
    <property type="evidence" value="ECO:0007669"/>
    <property type="project" value="UniProtKB-KW"/>
</dbReference>
<dbReference type="Gene3D" id="3.40.50.12780">
    <property type="entry name" value="N-terminal domain of ligase-like"/>
    <property type="match status" value="1"/>
</dbReference>
<comment type="caution">
    <text evidence="5">The sequence shown here is derived from an EMBL/GenBank/DDBJ whole genome shotgun (WGS) entry which is preliminary data.</text>
</comment>
<evidence type="ECO:0000313" key="5">
    <source>
        <dbReference type="EMBL" id="NID03290.1"/>
    </source>
</evidence>
<dbReference type="EMBL" id="JAAQQR010000001">
    <property type="protein sequence ID" value="NID03290.1"/>
    <property type="molecule type" value="Genomic_DNA"/>
</dbReference>
<accession>A0ABX0PZQ1</accession>
<organism evidence="5 6">
    <name type="scientific">Luteibacter jiangsuensis</name>
    <dbReference type="NCBI Taxonomy" id="637577"/>
    <lineage>
        <taxon>Bacteria</taxon>
        <taxon>Pseudomonadati</taxon>
        <taxon>Pseudomonadota</taxon>
        <taxon>Gammaproteobacteria</taxon>
        <taxon>Lysobacterales</taxon>
        <taxon>Rhodanobacteraceae</taxon>
        <taxon>Luteibacter</taxon>
    </lineage>
</organism>
<dbReference type="PROSITE" id="PS00455">
    <property type="entry name" value="AMP_BINDING"/>
    <property type="match status" value="1"/>
</dbReference>
<dbReference type="InterPro" id="IPR045851">
    <property type="entry name" value="AMP-bd_C_sf"/>
</dbReference>
<name>A0ABX0PZQ1_9GAMM</name>
<dbReference type="Pfam" id="PF13193">
    <property type="entry name" value="AMP-binding_C"/>
    <property type="match status" value="1"/>
</dbReference>
<dbReference type="PANTHER" id="PTHR43201:SF5">
    <property type="entry name" value="MEDIUM-CHAIN ACYL-COA LIGASE ACSF2, MITOCHONDRIAL"/>
    <property type="match status" value="1"/>
</dbReference>
<gene>
    <name evidence="5" type="ORF">HBF26_00215</name>
</gene>
<reference evidence="5 6" key="1">
    <citation type="journal article" date="2011" name="Curr. Microbiol.">
        <title>Luteibacter jiangsuensis sp. nov.: a methamidophos-degrading bacterium isolated from a methamidophos-manufacturing factory.</title>
        <authorList>
            <person name="Wang L."/>
            <person name="Wang G.L."/>
            <person name="Li S.P."/>
            <person name="Jiang J.D."/>
        </authorList>
    </citation>
    <scope>NUCLEOTIDE SEQUENCE [LARGE SCALE GENOMIC DNA]</scope>
    <source>
        <strain evidence="5 6">CGMCC 1.10133</strain>
    </source>
</reference>
<feature type="domain" description="AMP-binding enzyme C-terminal" evidence="4">
    <location>
        <begin position="406"/>
        <end position="480"/>
    </location>
</feature>
<dbReference type="InterPro" id="IPR020845">
    <property type="entry name" value="AMP-binding_CS"/>
</dbReference>
<feature type="domain" description="AMP-dependent synthetase/ligase" evidence="3">
    <location>
        <begin position="21"/>
        <end position="356"/>
    </location>
</feature>
<comment type="similarity">
    <text evidence="1">Belongs to the ATP-dependent AMP-binding enzyme family.</text>
</comment>
<keyword evidence="2 5" id="KW-0436">Ligase</keyword>
<keyword evidence="6" id="KW-1185">Reference proteome</keyword>
<dbReference type="PANTHER" id="PTHR43201">
    <property type="entry name" value="ACYL-COA SYNTHETASE"/>
    <property type="match status" value="1"/>
</dbReference>
<dbReference type="Pfam" id="PF00501">
    <property type="entry name" value="AMP-binding"/>
    <property type="match status" value="1"/>
</dbReference>
<evidence type="ECO:0000313" key="6">
    <source>
        <dbReference type="Proteomes" id="UP001429601"/>
    </source>
</evidence>
<evidence type="ECO:0000256" key="1">
    <source>
        <dbReference type="ARBA" id="ARBA00006432"/>
    </source>
</evidence>
<dbReference type="RefSeq" id="WP_167121911.1">
    <property type="nucleotide sequence ID" value="NZ_JAAQQR010000001.1"/>
</dbReference>
<evidence type="ECO:0000259" key="4">
    <source>
        <dbReference type="Pfam" id="PF13193"/>
    </source>
</evidence>
<evidence type="ECO:0000256" key="2">
    <source>
        <dbReference type="ARBA" id="ARBA00022598"/>
    </source>
</evidence>
<dbReference type="InterPro" id="IPR025110">
    <property type="entry name" value="AMP-bd_C"/>
</dbReference>
<dbReference type="Gene3D" id="3.30.300.30">
    <property type="match status" value="1"/>
</dbReference>
<dbReference type="Proteomes" id="UP001429601">
    <property type="component" value="Unassembled WGS sequence"/>
</dbReference>
<dbReference type="SUPFAM" id="SSF56801">
    <property type="entry name" value="Acetyl-CoA synthetase-like"/>
    <property type="match status" value="1"/>
</dbReference>
<protein>
    <submittedName>
        <fullName evidence="5">Acyl--CoA ligase</fullName>
    </submittedName>
</protein>
<sequence>MTGGSLSLILQEALRAHAGLGRRAFIVGDRSVSYGEFADRVEAYASGFGQAGLGRGDFVGIASAKTIECVAAFFGAMRAGLCPTVMEARISAEELASRMQAVGMRLLACDDEEQQAGCGEALAAIGARAVPLGSLASSAPFTPPELDESDRALLLFTSGSTGRPKGVLLSHGNLLANAHGVALHTGVTPSDRLLHIMPLHHTNGINNQLVVPLLAGAEIALVERFRAEDIVDCLRHYKPTYVTGVPTMYSRVLSRLEPGERFESLRFLRCGSAPITPALHEAIEDAFGVPLVVSYGLSEATCTTTMNPPHKRKVGSIGTVLDGQELALFRPGSSERVAPGQDGEIRIRGPVLMQGYIGAEVESPIVDGWLRTGDLGRFDDEGYVTITGRIKDVIIRGGENLSPGLIENQLEKHPAVKECCVVGTPDADLGEVAVAFVVAQPGHSIEPGALREHVLQGLSRVYVPARIHVLPTLPTGSLGKVDRHALKRMAARDDASAMPRPTPA</sequence>